<protein>
    <submittedName>
        <fullName evidence="16">Structural maintenance of chromosomes protein 6</fullName>
    </submittedName>
</protein>
<feature type="domain" description="RecF/RecN/SMC N-terminal" evidence="14">
    <location>
        <begin position="89"/>
        <end position="1088"/>
    </location>
</feature>
<dbReference type="PANTHER" id="PTHR19306:SF6">
    <property type="entry name" value="STRUCTURAL MAINTENANCE OF CHROMOSOMES PROTEIN 6"/>
    <property type="match status" value="1"/>
</dbReference>
<keyword evidence="17" id="KW-1185">Reference proteome</keyword>
<keyword evidence="5" id="KW-0547">Nucleotide-binding</keyword>
<evidence type="ECO:0000256" key="9">
    <source>
        <dbReference type="ARBA" id="ARBA00023172"/>
    </source>
</evidence>
<evidence type="ECO:0000256" key="3">
    <source>
        <dbReference type="ARBA" id="ARBA00006793"/>
    </source>
</evidence>
<dbReference type="GO" id="GO:0005634">
    <property type="term" value="C:nucleus"/>
    <property type="evidence" value="ECO:0007669"/>
    <property type="project" value="UniProtKB-SubCell"/>
</dbReference>
<keyword evidence="7" id="KW-0067">ATP-binding</keyword>
<evidence type="ECO:0000256" key="5">
    <source>
        <dbReference type="ARBA" id="ARBA00022741"/>
    </source>
</evidence>
<dbReference type="GO" id="GO:0030915">
    <property type="term" value="C:Smc5-Smc6 complex"/>
    <property type="evidence" value="ECO:0007669"/>
    <property type="project" value="TreeGrafter"/>
</dbReference>
<dbReference type="GO" id="GO:0035861">
    <property type="term" value="C:site of double-strand break"/>
    <property type="evidence" value="ECO:0007669"/>
    <property type="project" value="TreeGrafter"/>
</dbReference>
<evidence type="ECO:0000259" key="15">
    <source>
        <dbReference type="Pfam" id="PF06470"/>
    </source>
</evidence>
<evidence type="ECO:0000256" key="6">
    <source>
        <dbReference type="ARBA" id="ARBA00022763"/>
    </source>
</evidence>
<evidence type="ECO:0000256" key="1">
    <source>
        <dbReference type="ARBA" id="ARBA00004123"/>
    </source>
</evidence>
<evidence type="ECO:0000313" key="17">
    <source>
        <dbReference type="Proteomes" id="UP000252139"/>
    </source>
</evidence>
<dbReference type="Pfam" id="PF02463">
    <property type="entry name" value="SMC_N"/>
    <property type="match status" value="1"/>
</dbReference>
<sequence>MPSLKRRLSNDSLDIPSDDSPELVKEKRSRKIARHEEEEEEEEEEESFTNESEEDELEDNDPVFTPQVAQSSRQAVEFNDLDVMTYGTIARVEVVNFMCHKYLKVDFGPKINFVIGHNGSGKSAILTALTIALGANASTTNRAKTVSSLIKEGTNAAIITIHITNRGEHAYKPDIFPDYIIVERRLNRDGASPYKIKNSSGRVISTKKEDLVAILDHMNIMVNNPLVILTQDMARKFLSDSSSEDKYRLFMHGTQLTQLRNDFDSVRESLETAMKTIERKKQALPALLERANEAARRQQDIQEAKEIDSKIDALNNELVWSQIIAKEKEAAQLKRDVELLERTYKESQERYESSKLKIRQKTEAIEKVRADWEEFKNGPNPDEEEKNKLSTEKQKLEDSIRNFDMDLAAINRDVKITKAKREQNQKLLEAETAKLEANSRKKRTDIQEEVDKMQEKVQERRKKCERIEKEQEDLEKEMEKLKEKKEGLERESSLKRNQAIQLQNQVRSMETQRGNHLTAYGENMPKVLEEIRRENRWQKRRPVGPFGTFVQLKYSQYANILESYLGKTLNAFVVEGFQDKQLLIEILKRNNMSYIPVMVAPYDLFEYAEGEPDEQYLTALRALTFKDEWVKRQMIIANKIESTLLMENREEADRLMRNRPRNVELCFTSSGHKVGGKKGMKTDTLEPYRGLPRFHTDIGKQIQEKKEEAAQLRKEYDELTAEIKRVDILMGEVRKRYHDCRSQYNILQKEIGNLKNRIELKQDELKEDEPVDLQMYEEDIRKCDETIRNYAQQFKGIVGQKEKVHSELKEVMKKIRVIEQRENAKESVSNGYRKKIEQLERQKREAMNESDRFKADQENDRMRYEARKTQYIECEKLVKQWIKDCIDEYPNRVETNRNPTDIEKEIRYLESQAERIAQDIGASVAEIEATAIRVMQEWKDAKSLIEHMEKLCRALGKMLSHRVERWETFRDYIALAAKTYFAYYLLKRGDEGTLKFNHRAKKLDIRVATGDQYSKGSRQKDSRSLSGGEKSYSQISLLLSLWQSISSPVICLDEFDVFMDAVNRKQTMNMIMNAAGDNSSQYILITPQDASNLVPGPYVTIHRLADPERR</sequence>
<dbReference type="Gene3D" id="3.40.50.300">
    <property type="entry name" value="P-loop containing nucleotide triphosphate hydrolases"/>
    <property type="match status" value="2"/>
</dbReference>
<dbReference type="InterPro" id="IPR027417">
    <property type="entry name" value="P-loop_NTPase"/>
</dbReference>
<keyword evidence="9" id="KW-0233">DNA recombination</keyword>
<dbReference type="GO" id="GO:0000724">
    <property type="term" value="P:double-strand break repair via homologous recombination"/>
    <property type="evidence" value="ECO:0007669"/>
    <property type="project" value="TreeGrafter"/>
</dbReference>
<evidence type="ECO:0000256" key="12">
    <source>
        <dbReference type="SAM" id="Coils"/>
    </source>
</evidence>
<evidence type="ECO:0000256" key="4">
    <source>
        <dbReference type="ARBA" id="ARBA00022454"/>
    </source>
</evidence>
<evidence type="ECO:0000256" key="10">
    <source>
        <dbReference type="ARBA" id="ARBA00023204"/>
    </source>
</evidence>
<evidence type="ECO:0000256" key="2">
    <source>
        <dbReference type="ARBA" id="ARBA00004286"/>
    </source>
</evidence>
<evidence type="ECO:0000256" key="13">
    <source>
        <dbReference type="SAM" id="MobiDB-lite"/>
    </source>
</evidence>
<evidence type="ECO:0000313" key="16">
    <source>
        <dbReference type="EMBL" id="RCH96726.1"/>
    </source>
</evidence>
<keyword evidence="4" id="KW-0158">Chromosome</keyword>
<comment type="caution">
    <text evidence="16">The sequence shown here is derived from an EMBL/GenBank/DDBJ whole genome shotgun (WGS) entry which is preliminary data.</text>
</comment>
<evidence type="ECO:0000256" key="8">
    <source>
        <dbReference type="ARBA" id="ARBA00023054"/>
    </source>
</evidence>
<dbReference type="AlphaFoldDB" id="A0A367K3K4"/>
<dbReference type="InterPro" id="IPR036277">
    <property type="entry name" value="SMC_hinge_sf"/>
</dbReference>
<feature type="compositionally biased region" description="Acidic residues" evidence="13">
    <location>
        <begin position="37"/>
        <end position="60"/>
    </location>
</feature>
<keyword evidence="10" id="KW-0234">DNA repair</keyword>
<dbReference type="GO" id="GO:0005524">
    <property type="term" value="F:ATP binding"/>
    <property type="evidence" value="ECO:0007669"/>
    <property type="project" value="UniProtKB-KW"/>
</dbReference>
<dbReference type="InterPro" id="IPR010935">
    <property type="entry name" value="SMC_hinge"/>
</dbReference>
<dbReference type="InterPro" id="IPR003395">
    <property type="entry name" value="RecF/RecN/SMC_N"/>
</dbReference>
<feature type="coiled-coil region" evidence="12">
    <location>
        <begin position="277"/>
        <end position="357"/>
    </location>
</feature>
<dbReference type="STRING" id="86630.A0A367K3K4"/>
<dbReference type="GO" id="GO:0003684">
    <property type="term" value="F:damaged DNA binding"/>
    <property type="evidence" value="ECO:0007669"/>
    <property type="project" value="TreeGrafter"/>
</dbReference>
<keyword evidence="8 12" id="KW-0175">Coiled coil</keyword>
<evidence type="ECO:0000259" key="14">
    <source>
        <dbReference type="Pfam" id="PF02463"/>
    </source>
</evidence>
<name>A0A367K3K4_RHIAZ</name>
<keyword evidence="11" id="KW-0539">Nucleus</keyword>
<dbReference type="GO" id="GO:0051276">
    <property type="term" value="P:chromosome organization"/>
    <property type="evidence" value="ECO:0007669"/>
    <property type="project" value="InterPro"/>
</dbReference>
<accession>A0A367K3K4</accession>
<proteinExistence type="inferred from homology"/>
<dbReference type="SUPFAM" id="SSF52540">
    <property type="entry name" value="P-loop containing nucleoside triphosphate hydrolases"/>
    <property type="match status" value="1"/>
</dbReference>
<organism evidence="16 17">
    <name type="scientific">Rhizopus azygosporus</name>
    <name type="common">Rhizopus microsporus var. azygosporus</name>
    <dbReference type="NCBI Taxonomy" id="86630"/>
    <lineage>
        <taxon>Eukaryota</taxon>
        <taxon>Fungi</taxon>
        <taxon>Fungi incertae sedis</taxon>
        <taxon>Mucoromycota</taxon>
        <taxon>Mucoromycotina</taxon>
        <taxon>Mucoromycetes</taxon>
        <taxon>Mucorales</taxon>
        <taxon>Mucorineae</taxon>
        <taxon>Rhizopodaceae</taxon>
        <taxon>Rhizopus</taxon>
    </lineage>
</organism>
<comment type="subcellular location">
    <subcellularLocation>
        <location evidence="2">Chromosome</location>
    </subcellularLocation>
    <subcellularLocation>
        <location evidence="1">Nucleus</location>
    </subcellularLocation>
</comment>
<feature type="domain" description="SMC hinge" evidence="15">
    <location>
        <begin position="543"/>
        <end position="655"/>
    </location>
</feature>
<feature type="region of interest" description="Disordered" evidence="13">
    <location>
        <begin position="1"/>
        <end position="60"/>
    </location>
</feature>
<dbReference type="SUPFAM" id="SSF75553">
    <property type="entry name" value="Smc hinge domain"/>
    <property type="match status" value="1"/>
</dbReference>
<feature type="coiled-coil region" evidence="12">
    <location>
        <begin position="695"/>
        <end position="856"/>
    </location>
</feature>
<evidence type="ECO:0000256" key="7">
    <source>
        <dbReference type="ARBA" id="ARBA00022840"/>
    </source>
</evidence>
<keyword evidence="6" id="KW-0227">DNA damage</keyword>
<gene>
    <name evidence="16" type="primary">SMC6_1</name>
    <name evidence="16" type="ORF">CU097_011722</name>
</gene>
<dbReference type="Pfam" id="PF06470">
    <property type="entry name" value="SMC_hinge"/>
    <property type="match status" value="1"/>
</dbReference>
<reference evidence="16 17" key="1">
    <citation type="journal article" date="2018" name="G3 (Bethesda)">
        <title>Phylogenetic and Phylogenomic Definition of Rhizopus Species.</title>
        <authorList>
            <person name="Gryganskyi A.P."/>
            <person name="Golan J."/>
            <person name="Dolatabadi S."/>
            <person name="Mondo S."/>
            <person name="Robb S."/>
            <person name="Idnurm A."/>
            <person name="Muszewska A."/>
            <person name="Steczkiewicz K."/>
            <person name="Masonjones S."/>
            <person name="Liao H.L."/>
            <person name="Gajdeczka M.T."/>
            <person name="Anike F."/>
            <person name="Vuek A."/>
            <person name="Anishchenko I.M."/>
            <person name="Voigt K."/>
            <person name="de Hoog G.S."/>
            <person name="Smith M.E."/>
            <person name="Heitman J."/>
            <person name="Vilgalys R."/>
            <person name="Stajich J.E."/>
        </authorList>
    </citation>
    <scope>NUCLEOTIDE SEQUENCE [LARGE SCALE GENOMIC DNA]</scope>
    <source>
        <strain evidence="16 17">CBS 357.93</strain>
    </source>
</reference>
<dbReference type="Proteomes" id="UP000252139">
    <property type="component" value="Unassembled WGS sequence"/>
</dbReference>
<dbReference type="GO" id="GO:0003697">
    <property type="term" value="F:single-stranded DNA binding"/>
    <property type="evidence" value="ECO:0007669"/>
    <property type="project" value="TreeGrafter"/>
</dbReference>
<feature type="region of interest" description="Disordered" evidence="13">
    <location>
        <begin position="372"/>
        <end position="393"/>
    </location>
</feature>
<comment type="similarity">
    <text evidence="3">Belongs to the SMC family. SMC6 subfamily.</text>
</comment>
<dbReference type="PANTHER" id="PTHR19306">
    <property type="entry name" value="STRUCTURAL MAINTENANCE OF CHROMOSOMES 5,6 SMC5, SMC6"/>
    <property type="match status" value="1"/>
</dbReference>
<evidence type="ECO:0000256" key="11">
    <source>
        <dbReference type="ARBA" id="ARBA00023242"/>
    </source>
</evidence>
<dbReference type="OrthoDB" id="10072614at2759"/>
<dbReference type="EMBL" id="PJQL01000342">
    <property type="protein sequence ID" value="RCH96726.1"/>
    <property type="molecule type" value="Genomic_DNA"/>
</dbReference>